<dbReference type="AlphaFoldDB" id="A0A9N9PRS8"/>
<name>A0A9N9PRS8_9HELO</name>
<dbReference type="Proteomes" id="UP000696280">
    <property type="component" value="Unassembled WGS sequence"/>
</dbReference>
<sequence length="66" mass="7523">MLIQIMIKEDQSRNQIATRKPSDAIDCVSRTFSLEYGRQVADQAARLNRVATGVRRILCERNGKET</sequence>
<evidence type="ECO:0000313" key="1">
    <source>
        <dbReference type="EMBL" id="CAG8952733.1"/>
    </source>
</evidence>
<proteinExistence type="predicted"/>
<keyword evidence="2" id="KW-1185">Reference proteome</keyword>
<organism evidence="1 2">
    <name type="scientific">Hymenoscyphus fraxineus</name>
    <dbReference type="NCBI Taxonomy" id="746836"/>
    <lineage>
        <taxon>Eukaryota</taxon>
        <taxon>Fungi</taxon>
        <taxon>Dikarya</taxon>
        <taxon>Ascomycota</taxon>
        <taxon>Pezizomycotina</taxon>
        <taxon>Leotiomycetes</taxon>
        <taxon>Helotiales</taxon>
        <taxon>Helotiaceae</taxon>
        <taxon>Hymenoscyphus</taxon>
    </lineage>
</organism>
<protein>
    <submittedName>
        <fullName evidence="1">Uncharacterized protein</fullName>
    </submittedName>
</protein>
<evidence type="ECO:0000313" key="2">
    <source>
        <dbReference type="Proteomes" id="UP000696280"/>
    </source>
</evidence>
<gene>
    <name evidence="1" type="ORF">HYFRA_00008977</name>
</gene>
<reference evidence="1" key="1">
    <citation type="submission" date="2021-07" db="EMBL/GenBank/DDBJ databases">
        <authorList>
            <person name="Durling M."/>
        </authorList>
    </citation>
    <scope>NUCLEOTIDE SEQUENCE</scope>
</reference>
<accession>A0A9N9PRS8</accession>
<comment type="caution">
    <text evidence="1">The sequence shown here is derived from an EMBL/GenBank/DDBJ whole genome shotgun (WGS) entry which is preliminary data.</text>
</comment>
<dbReference type="EMBL" id="CAJVRL010000047">
    <property type="protein sequence ID" value="CAG8952733.1"/>
    <property type="molecule type" value="Genomic_DNA"/>
</dbReference>